<dbReference type="PANTHER" id="PTHR43201">
    <property type="entry name" value="ACYL-COA SYNTHETASE"/>
    <property type="match status" value="1"/>
</dbReference>
<name>G7ZCR8_AZOL4</name>
<dbReference type="GO" id="GO:0006631">
    <property type="term" value="P:fatty acid metabolic process"/>
    <property type="evidence" value="ECO:0007669"/>
    <property type="project" value="TreeGrafter"/>
</dbReference>
<keyword evidence="2 4" id="KW-0436">Ligase</keyword>
<evidence type="ECO:0000313" key="4">
    <source>
        <dbReference type="EMBL" id="CBS89576.1"/>
    </source>
</evidence>
<dbReference type="InterPro" id="IPR000873">
    <property type="entry name" value="AMP-dep_synth/lig_dom"/>
</dbReference>
<dbReference type="EMBL" id="FQ311870">
    <property type="protein sequence ID" value="CBS89576.1"/>
    <property type="molecule type" value="Genomic_DNA"/>
</dbReference>
<feature type="domain" description="AMP-dependent synthetase/ligase" evidence="3">
    <location>
        <begin position="64"/>
        <end position="141"/>
    </location>
</feature>
<sequence length="214" mass="23576">MAIPWLDHSAYTVEEASDLRRLVYNPPGKRIDRKKGRERLRLISPPFSIRRRPDVCVEAGRSLATFGPVFAQIYGQGEAPMTITSLRRRDHAADADALLGSVGFARSGVEVAVVDADGRPLPPGEVGEIVCRGDVVTAGYWDNPRATAEALRDGWLYTCDMGSFDRHGYLTLRDRSKDVIISGGSNIYPREVEEVLLRHADVAEVCVTGQPDPE</sequence>
<dbReference type="GO" id="GO:0008756">
    <property type="term" value="F:o-succinylbenzoate-CoA ligase activity"/>
    <property type="evidence" value="ECO:0007669"/>
    <property type="project" value="UniProtKB-EC"/>
</dbReference>
<evidence type="ECO:0000256" key="1">
    <source>
        <dbReference type="ARBA" id="ARBA00006432"/>
    </source>
</evidence>
<reference evidence="5" key="1">
    <citation type="journal article" date="2011" name="PLoS Genet.">
        <title>Azospirillum genomes reveal transition of bacteria from aquatic to terrestrial environments.</title>
        <authorList>
            <person name="Wisniewski-Dye F."/>
            <person name="Borziak K."/>
            <person name="Khalsa-Moyers G."/>
            <person name="Alexandre G."/>
            <person name="Sukharnikov L.O."/>
            <person name="Wuichet K."/>
            <person name="Hurst G.B."/>
            <person name="McDonald W.H."/>
            <person name="Robertson J.S."/>
            <person name="Barbe V."/>
            <person name="Calteau A."/>
            <person name="Rouy Z."/>
            <person name="Mangenot S."/>
            <person name="Prigent-Combaret C."/>
            <person name="Normand P."/>
            <person name="Boyer M."/>
            <person name="Siguier P."/>
            <person name="Dessaux Y."/>
            <person name="Elmerich C."/>
            <person name="Condemine G."/>
            <person name="Krishnen G."/>
            <person name="Kennedy I."/>
            <person name="Paterson A.H."/>
            <person name="Gonzalez V."/>
            <person name="Mavingui P."/>
            <person name="Zhulin I.B."/>
        </authorList>
    </citation>
    <scope>NUCLEOTIDE SEQUENCE [LARGE SCALE GENOMIC DNA]</scope>
    <source>
        <strain evidence="5">4B</strain>
    </source>
</reference>
<dbReference type="KEGG" id="ali:AZOLI_p20445"/>
<dbReference type="SUPFAM" id="SSF56801">
    <property type="entry name" value="Acetyl-CoA synthetase-like"/>
    <property type="match status" value="1"/>
</dbReference>
<dbReference type="Gene3D" id="3.40.50.12780">
    <property type="entry name" value="N-terminal domain of ligase-like"/>
    <property type="match status" value="1"/>
</dbReference>
<dbReference type="Proteomes" id="UP000005667">
    <property type="component" value="Plasmid AZO_p2"/>
</dbReference>
<geneLocation type="plasmid" evidence="4 5">
    <name>AZO_p2</name>
</geneLocation>
<evidence type="ECO:0000313" key="5">
    <source>
        <dbReference type="Proteomes" id="UP000005667"/>
    </source>
</evidence>
<keyword evidence="5" id="KW-1185">Reference proteome</keyword>
<proteinExistence type="inferred from homology"/>
<dbReference type="InterPro" id="IPR045851">
    <property type="entry name" value="AMP-bd_C_sf"/>
</dbReference>
<dbReference type="GO" id="GO:0031956">
    <property type="term" value="F:medium-chain fatty acid-CoA ligase activity"/>
    <property type="evidence" value="ECO:0007669"/>
    <property type="project" value="TreeGrafter"/>
</dbReference>
<evidence type="ECO:0000256" key="2">
    <source>
        <dbReference type="ARBA" id="ARBA00022598"/>
    </source>
</evidence>
<keyword evidence="4" id="KW-0614">Plasmid</keyword>
<dbReference type="Pfam" id="PF00501">
    <property type="entry name" value="AMP-binding"/>
    <property type="match status" value="1"/>
</dbReference>
<gene>
    <name evidence="4" type="ordered locus">AZOLI_p20445</name>
</gene>
<comment type="similarity">
    <text evidence="1">Belongs to the ATP-dependent AMP-binding enzyme family.</text>
</comment>
<dbReference type="EC" id="6.2.1.26" evidence="4"/>
<evidence type="ECO:0000259" key="3">
    <source>
        <dbReference type="Pfam" id="PF00501"/>
    </source>
</evidence>
<dbReference type="Gene3D" id="3.30.300.30">
    <property type="match status" value="1"/>
</dbReference>
<dbReference type="InterPro" id="IPR042099">
    <property type="entry name" value="ANL_N_sf"/>
</dbReference>
<accession>G7ZCR8</accession>
<organism evidence="4 5">
    <name type="scientific">Azospirillum lipoferum (strain 4B)</name>
    <dbReference type="NCBI Taxonomy" id="862719"/>
    <lineage>
        <taxon>Bacteria</taxon>
        <taxon>Pseudomonadati</taxon>
        <taxon>Pseudomonadota</taxon>
        <taxon>Alphaproteobacteria</taxon>
        <taxon>Rhodospirillales</taxon>
        <taxon>Azospirillaceae</taxon>
        <taxon>Azospirillum</taxon>
    </lineage>
</organism>
<dbReference type="PANTHER" id="PTHR43201:SF5">
    <property type="entry name" value="MEDIUM-CHAIN ACYL-COA LIGASE ACSF2, MITOCHONDRIAL"/>
    <property type="match status" value="1"/>
</dbReference>
<dbReference type="HOGENOM" id="CLU_1286586_0_0_5"/>
<dbReference type="AlphaFoldDB" id="G7ZCR8"/>
<protein>
    <submittedName>
        <fullName evidence="4">AMP dependent synthase and ligase</fullName>
        <ecNumber evidence="4">6.2.1.26</ecNumber>
    </submittedName>
</protein>